<dbReference type="EMBL" id="DXGF01000079">
    <property type="protein sequence ID" value="HIW83518.1"/>
    <property type="molecule type" value="Genomic_DNA"/>
</dbReference>
<evidence type="ECO:0008006" key="3">
    <source>
        <dbReference type="Google" id="ProtNLM"/>
    </source>
</evidence>
<reference evidence="1" key="2">
    <citation type="submission" date="2021-04" db="EMBL/GenBank/DDBJ databases">
        <authorList>
            <person name="Gilroy R."/>
        </authorList>
    </citation>
    <scope>NUCLEOTIDE SEQUENCE</scope>
    <source>
        <strain evidence="1">ChiSxjej1B13-11762</strain>
    </source>
</reference>
<organism evidence="1 2">
    <name type="scientific">Candidatus Dorea gallistercoris</name>
    <dbReference type="NCBI Taxonomy" id="2838542"/>
    <lineage>
        <taxon>Bacteria</taxon>
        <taxon>Bacillati</taxon>
        <taxon>Bacillota</taxon>
        <taxon>Clostridia</taxon>
        <taxon>Lachnospirales</taxon>
        <taxon>Lachnospiraceae</taxon>
        <taxon>Dorea</taxon>
    </lineage>
</organism>
<dbReference type="Proteomes" id="UP000824263">
    <property type="component" value="Unassembled WGS sequence"/>
</dbReference>
<evidence type="ECO:0000313" key="2">
    <source>
        <dbReference type="Proteomes" id="UP000824263"/>
    </source>
</evidence>
<sequence length="405" mass="46969">MTQREERKKQTGKRSRKIQVKFYHRLARVFVVLLLVFVLLNVIKRDQEFSDEENRMLASRPKLTWEAVKSGDFMTDFETYVSDQFFARNQWITLKLYEDRFLGKKESNGVYLGKKGYLIEKPDQPDWESVERNMAAISDFAERHSEIPTYMCLIPNAYYILEDRLPAQAPVRNQADDLKKIREMEGGSITDIDVTDALRQHAEEEIYYKTDHHWTSLGARYAFEEAAGVMGIENVESEYIIHTVASDFQGTLASKSGYHGSEDLVQVYQPKNQEVDYVVSYVEEGEKSTSIYDSTSLKEKDKYTVFFGGNHARIDIGTTQQERKNLLIFKDSYANCFVQFLLPYYQNIIMVDPRYYYENVDSLVESYGITDILFLYNVNTFVTDNSIADVLAEEESGVLDHGTIE</sequence>
<dbReference type="Pfam" id="PF14286">
    <property type="entry name" value="DHHW"/>
    <property type="match status" value="1"/>
</dbReference>
<proteinExistence type="predicted"/>
<accession>A0A9D1UDQ4</accession>
<protein>
    <recommendedName>
        <fullName evidence="3">AlgX/AlgJ SGNH hydrolase-like domain-containing protein</fullName>
    </recommendedName>
</protein>
<dbReference type="AlphaFoldDB" id="A0A9D1UDQ4"/>
<comment type="caution">
    <text evidence="1">The sequence shown here is derived from an EMBL/GenBank/DDBJ whole genome shotgun (WGS) entry which is preliminary data.</text>
</comment>
<reference evidence="1" key="1">
    <citation type="journal article" date="2021" name="PeerJ">
        <title>Extensive microbial diversity within the chicken gut microbiome revealed by metagenomics and culture.</title>
        <authorList>
            <person name="Gilroy R."/>
            <person name="Ravi A."/>
            <person name="Getino M."/>
            <person name="Pursley I."/>
            <person name="Horton D.L."/>
            <person name="Alikhan N.F."/>
            <person name="Baker D."/>
            <person name="Gharbi K."/>
            <person name="Hall N."/>
            <person name="Watson M."/>
            <person name="Adriaenssens E.M."/>
            <person name="Foster-Nyarko E."/>
            <person name="Jarju S."/>
            <person name="Secka A."/>
            <person name="Antonio M."/>
            <person name="Oren A."/>
            <person name="Chaudhuri R.R."/>
            <person name="La Ragione R."/>
            <person name="Hildebrand F."/>
            <person name="Pallen M.J."/>
        </authorList>
    </citation>
    <scope>NUCLEOTIDE SEQUENCE</scope>
    <source>
        <strain evidence="1">ChiSxjej1B13-11762</strain>
    </source>
</reference>
<gene>
    <name evidence="1" type="ORF">H9873_04260</name>
</gene>
<dbReference type="InterPro" id="IPR025945">
    <property type="entry name" value="DHHW"/>
</dbReference>
<name>A0A9D1UDQ4_9FIRM</name>
<evidence type="ECO:0000313" key="1">
    <source>
        <dbReference type="EMBL" id="HIW83518.1"/>
    </source>
</evidence>